<reference evidence="2" key="1">
    <citation type="submission" date="2022-11" db="EMBL/GenBank/DDBJ databases">
        <title>Minimal conservation of predation-associated metabolite biosynthetic gene clusters underscores biosynthetic potential of Myxococcota including descriptions for ten novel species: Archangium lansinium sp. nov., Myxococcus landrumus sp. nov., Nannocystis bai.</title>
        <authorList>
            <person name="Ahearne A."/>
            <person name="Stevens C."/>
            <person name="Phillips K."/>
        </authorList>
    </citation>
    <scope>NUCLEOTIDE SEQUENCE</scope>
    <source>
        <strain evidence="2">Na p29</strain>
    </source>
</reference>
<dbReference type="RefSeq" id="WP_267774181.1">
    <property type="nucleotide sequence ID" value="NZ_JAPNKE010000002.1"/>
</dbReference>
<keyword evidence="3" id="KW-1185">Reference proteome</keyword>
<evidence type="ECO:0000313" key="3">
    <source>
        <dbReference type="Proteomes" id="UP001150924"/>
    </source>
</evidence>
<feature type="compositionally biased region" description="Low complexity" evidence="1">
    <location>
        <begin position="314"/>
        <end position="327"/>
    </location>
</feature>
<dbReference type="SUPFAM" id="SSF52266">
    <property type="entry name" value="SGNH hydrolase"/>
    <property type="match status" value="1"/>
</dbReference>
<name>A0A9X3EVD3_9BACT</name>
<dbReference type="GO" id="GO:0016788">
    <property type="term" value="F:hydrolase activity, acting on ester bonds"/>
    <property type="evidence" value="ECO:0007669"/>
    <property type="project" value="UniProtKB-ARBA"/>
</dbReference>
<proteinExistence type="predicted"/>
<dbReference type="InterPro" id="IPR036514">
    <property type="entry name" value="SGNH_hydro_sf"/>
</dbReference>
<sequence length="327" mass="35024">MVPGAGARAQSIAGAGSRGVRYTLARTPARRRERPSCGRSAARVITTSARMAPTLPSPQCSRRTWLHGLAAAAGAALLPRPTRAAEVAAEPAKKRILIVGDSMIAGGVGLFLENGLHKVHGYVVRRKGKSSTGLARPDFFAWPKEAQKQVDEFAPDAAVVMFGGNDVQGLRMPDKGWITWPEPEWPEEYARRVNAFADIVAAGGKPLFWIGMPVMRPEKFHVRVQRVNTIYRAEMAIRPNAHFIDIWRLLADDKGGYTDRLDADGEPGGKTVRVRAGDGIHLSVAGAQRVEAHVRAFIHAVLSGGQPDTSTDLAVAGAPADAPTPAG</sequence>
<organism evidence="2 3">
    <name type="scientific">Nannocystis pusilla</name>
    <dbReference type="NCBI Taxonomy" id="889268"/>
    <lineage>
        <taxon>Bacteria</taxon>
        <taxon>Pseudomonadati</taxon>
        <taxon>Myxococcota</taxon>
        <taxon>Polyangia</taxon>
        <taxon>Nannocystales</taxon>
        <taxon>Nannocystaceae</taxon>
        <taxon>Nannocystis</taxon>
    </lineage>
</organism>
<dbReference type="Proteomes" id="UP001150924">
    <property type="component" value="Unassembled WGS sequence"/>
</dbReference>
<protein>
    <submittedName>
        <fullName evidence="2">DUF459 domain-containing protein</fullName>
    </submittedName>
</protein>
<evidence type="ECO:0000256" key="1">
    <source>
        <dbReference type="SAM" id="MobiDB-lite"/>
    </source>
</evidence>
<dbReference type="Gene3D" id="3.40.50.1110">
    <property type="entry name" value="SGNH hydrolase"/>
    <property type="match status" value="1"/>
</dbReference>
<evidence type="ECO:0000313" key="2">
    <source>
        <dbReference type="EMBL" id="MCY1010999.1"/>
    </source>
</evidence>
<accession>A0A9X3EVD3</accession>
<gene>
    <name evidence="2" type="ORF">OV079_36620</name>
</gene>
<dbReference type="Pfam" id="PF04311">
    <property type="entry name" value="DUF459"/>
    <property type="match status" value="1"/>
</dbReference>
<feature type="region of interest" description="Disordered" evidence="1">
    <location>
        <begin position="305"/>
        <end position="327"/>
    </location>
</feature>
<dbReference type="InterPro" id="IPR007407">
    <property type="entry name" value="DUF459"/>
</dbReference>
<comment type="caution">
    <text evidence="2">The sequence shown here is derived from an EMBL/GenBank/DDBJ whole genome shotgun (WGS) entry which is preliminary data.</text>
</comment>
<dbReference type="AlphaFoldDB" id="A0A9X3EVD3"/>
<dbReference type="EMBL" id="JAPNKE010000002">
    <property type="protein sequence ID" value="MCY1010999.1"/>
    <property type="molecule type" value="Genomic_DNA"/>
</dbReference>